<feature type="compositionally biased region" description="Polar residues" evidence="1">
    <location>
        <begin position="124"/>
        <end position="144"/>
    </location>
</feature>
<proteinExistence type="predicted"/>
<feature type="region of interest" description="Disordered" evidence="1">
    <location>
        <begin position="73"/>
        <end position="93"/>
    </location>
</feature>
<feature type="region of interest" description="Disordered" evidence="1">
    <location>
        <begin position="124"/>
        <end position="151"/>
    </location>
</feature>
<evidence type="ECO:0000313" key="2">
    <source>
        <dbReference type="EMBL" id="TNV81753.1"/>
    </source>
</evidence>
<dbReference type="EMBL" id="RRYP01005772">
    <property type="protein sequence ID" value="TNV81753.1"/>
    <property type="molecule type" value="Genomic_DNA"/>
</dbReference>
<feature type="compositionally biased region" description="Polar residues" evidence="1">
    <location>
        <begin position="80"/>
        <end position="93"/>
    </location>
</feature>
<gene>
    <name evidence="2" type="ORF">FGO68_gene10966</name>
</gene>
<sequence>MALMLIGAGRFRNHKRIFKPIIIIKECNRWSNSTVSSAIFRKTCYLKTSAMRVLELMQSLHSFEPKPLQAFVTQPPPSRPASSTSCQKRLTQTSPQTRLTITCFLSSVSGGTLSKTLQARFNQKTSNFRPTQNAMNPTSSTRRLSTYRVFQ</sequence>
<evidence type="ECO:0000256" key="1">
    <source>
        <dbReference type="SAM" id="MobiDB-lite"/>
    </source>
</evidence>
<reference evidence="2" key="1">
    <citation type="submission" date="2019-06" db="EMBL/GenBank/DDBJ databases">
        <authorList>
            <person name="Zheng W."/>
        </authorList>
    </citation>
    <scope>NUCLEOTIDE SEQUENCE</scope>
    <source>
        <strain evidence="2">QDHG01</strain>
    </source>
</reference>
<organism evidence="2 3">
    <name type="scientific">Halteria grandinella</name>
    <dbReference type="NCBI Taxonomy" id="5974"/>
    <lineage>
        <taxon>Eukaryota</taxon>
        <taxon>Sar</taxon>
        <taxon>Alveolata</taxon>
        <taxon>Ciliophora</taxon>
        <taxon>Intramacronucleata</taxon>
        <taxon>Spirotrichea</taxon>
        <taxon>Stichotrichia</taxon>
        <taxon>Sporadotrichida</taxon>
        <taxon>Halteriidae</taxon>
        <taxon>Halteria</taxon>
    </lineage>
</organism>
<name>A0A8J8T545_HALGN</name>
<dbReference type="Proteomes" id="UP000785679">
    <property type="component" value="Unassembled WGS sequence"/>
</dbReference>
<protein>
    <submittedName>
        <fullName evidence="2">Uncharacterized protein</fullName>
    </submittedName>
</protein>
<accession>A0A8J8T545</accession>
<dbReference type="AlphaFoldDB" id="A0A8J8T545"/>
<keyword evidence="3" id="KW-1185">Reference proteome</keyword>
<comment type="caution">
    <text evidence="2">The sequence shown here is derived from an EMBL/GenBank/DDBJ whole genome shotgun (WGS) entry which is preliminary data.</text>
</comment>
<evidence type="ECO:0000313" key="3">
    <source>
        <dbReference type="Proteomes" id="UP000785679"/>
    </source>
</evidence>